<dbReference type="SUPFAM" id="SSF51735">
    <property type="entry name" value="NAD(P)-binding Rossmann-fold domains"/>
    <property type="match status" value="1"/>
</dbReference>
<dbReference type="EMBL" id="JACNJD010000154">
    <property type="protein sequence ID" value="MBC8176680.1"/>
    <property type="molecule type" value="Genomic_DNA"/>
</dbReference>
<reference evidence="2 3" key="1">
    <citation type="submission" date="2020-08" db="EMBL/GenBank/DDBJ databases">
        <title>Bridging the membrane lipid divide: bacteria of the FCB group superphylum have the potential to synthesize archaeal ether lipids.</title>
        <authorList>
            <person name="Villanueva L."/>
            <person name="Von Meijenfeldt F.A.B."/>
            <person name="Westbye A.B."/>
            <person name="Yadav S."/>
            <person name="Hopmans E.C."/>
            <person name="Dutilh B.E."/>
            <person name="Sinninghe Damste J.S."/>
        </authorList>
    </citation>
    <scope>NUCLEOTIDE SEQUENCE [LARGE SCALE GENOMIC DNA]</scope>
    <source>
        <strain evidence="2">NIOZ-UU27</strain>
    </source>
</reference>
<evidence type="ECO:0000313" key="2">
    <source>
        <dbReference type="EMBL" id="MBC8176680.1"/>
    </source>
</evidence>
<dbReference type="InterPro" id="IPR036291">
    <property type="entry name" value="NAD(P)-bd_dom_sf"/>
</dbReference>
<feature type="domain" description="CoA-binding" evidence="1">
    <location>
        <begin position="22"/>
        <end position="114"/>
    </location>
</feature>
<sequence>MQNTSCELPDGNPPSKEIEEILRECRKIAVVGLSPKESRDSNKVARYLMEQGYEVIPVNPGQKEILGKTCYKSLADIPFQIDMADLFLNPTRVPQIVDQAIEIGVNTIWMQLGVVHNEAALKAKESGIQVVMDRCIMVEHEKLGREAIP</sequence>
<dbReference type="InterPro" id="IPR003781">
    <property type="entry name" value="CoA-bd"/>
</dbReference>
<dbReference type="SMART" id="SM00881">
    <property type="entry name" value="CoA_binding"/>
    <property type="match status" value="1"/>
</dbReference>
<proteinExistence type="predicted"/>
<evidence type="ECO:0000313" key="3">
    <source>
        <dbReference type="Proteomes" id="UP000650524"/>
    </source>
</evidence>
<dbReference type="Gene3D" id="3.40.50.720">
    <property type="entry name" value="NAD(P)-binding Rossmann-like Domain"/>
    <property type="match status" value="1"/>
</dbReference>
<accession>A0A8J6MXY2</accession>
<dbReference type="PANTHER" id="PTHR33303:SF2">
    <property type="entry name" value="COA-BINDING DOMAIN-CONTAINING PROTEIN"/>
    <property type="match status" value="1"/>
</dbReference>
<comment type="caution">
    <text evidence="2">The sequence shown here is derived from an EMBL/GenBank/DDBJ whole genome shotgun (WGS) entry which is preliminary data.</text>
</comment>
<protein>
    <submittedName>
        <fullName evidence="2">CoA-binding protein</fullName>
    </submittedName>
</protein>
<evidence type="ECO:0000259" key="1">
    <source>
        <dbReference type="SMART" id="SM00881"/>
    </source>
</evidence>
<dbReference type="PANTHER" id="PTHR33303">
    <property type="entry name" value="CYTOPLASMIC PROTEIN-RELATED"/>
    <property type="match status" value="1"/>
</dbReference>
<dbReference type="Proteomes" id="UP000650524">
    <property type="component" value="Unassembled WGS sequence"/>
</dbReference>
<organism evidence="2 3">
    <name type="scientific">Candidatus Desulfacyla euxinica</name>
    <dbReference type="NCBI Taxonomy" id="2841693"/>
    <lineage>
        <taxon>Bacteria</taxon>
        <taxon>Deltaproteobacteria</taxon>
        <taxon>Candidatus Desulfacyla</taxon>
    </lineage>
</organism>
<dbReference type="Pfam" id="PF13380">
    <property type="entry name" value="CoA_binding_2"/>
    <property type="match status" value="1"/>
</dbReference>
<dbReference type="AlphaFoldDB" id="A0A8J6MXY2"/>
<gene>
    <name evidence="2" type="ORF">H8E19_04680</name>
</gene>
<name>A0A8J6MXY2_9DELT</name>